<evidence type="ECO:0000313" key="1">
    <source>
        <dbReference type="EMBL" id="TKA42145.1"/>
    </source>
</evidence>
<sequence>MHSKTKYNTNDSRLLHQARPISIEMAPTAFTASLPLSSKPGIEYVCTVSSKPGIEYVCAIMSKPGIEYVCTVQSHE</sequence>
<dbReference type="AlphaFoldDB" id="A0A4U0V397"/>
<gene>
    <name evidence="1" type="ORF">B0A54_07233</name>
</gene>
<proteinExistence type="predicted"/>
<dbReference type="Proteomes" id="UP000310066">
    <property type="component" value="Unassembled WGS sequence"/>
</dbReference>
<name>A0A4U0V397_9PEZI</name>
<dbReference type="EMBL" id="NAJP01000024">
    <property type="protein sequence ID" value="TKA42145.1"/>
    <property type="molecule type" value="Genomic_DNA"/>
</dbReference>
<protein>
    <submittedName>
        <fullName evidence="1">Uncharacterized protein</fullName>
    </submittedName>
</protein>
<organism evidence="1 2">
    <name type="scientific">Friedmanniomyces endolithicus</name>
    <dbReference type="NCBI Taxonomy" id="329885"/>
    <lineage>
        <taxon>Eukaryota</taxon>
        <taxon>Fungi</taxon>
        <taxon>Dikarya</taxon>
        <taxon>Ascomycota</taxon>
        <taxon>Pezizomycotina</taxon>
        <taxon>Dothideomycetes</taxon>
        <taxon>Dothideomycetidae</taxon>
        <taxon>Mycosphaerellales</taxon>
        <taxon>Teratosphaeriaceae</taxon>
        <taxon>Friedmanniomyces</taxon>
    </lineage>
</organism>
<comment type="caution">
    <text evidence="1">The sequence shown here is derived from an EMBL/GenBank/DDBJ whole genome shotgun (WGS) entry which is preliminary data.</text>
</comment>
<evidence type="ECO:0000313" key="2">
    <source>
        <dbReference type="Proteomes" id="UP000310066"/>
    </source>
</evidence>
<accession>A0A4U0V397</accession>
<reference evidence="1 2" key="1">
    <citation type="submission" date="2017-03" db="EMBL/GenBank/DDBJ databases">
        <title>Genomes of endolithic fungi from Antarctica.</title>
        <authorList>
            <person name="Coleine C."/>
            <person name="Masonjones S."/>
            <person name="Stajich J.E."/>
        </authorList>
    </citation>
    <scope>NUCLEOTIDE SEQUENCE [LARGE SCALE GENOMIC DNA]</scope>
    <source>
        <strain evidence="1 2">CCFEE 5311</strain>
    </source>
</reference>
<dbReference type="OrthoDB" id="3817375at2759"/>